<reference evidence="2" key="1">
    <citation type="journal article" date="2020" name="mSystems">
        <title>Genome- and Community-Level Interaction Insights into Carbon Utilization and Element Cycling Functions of Hydrothermarchaeota in Hydrothermal Sediment.</title>
        <authorList>
            <person name="Zhou Z."/>
            <person name="Liu Y."/>
            <person name="Xu W."/>
            <person name="Pan J."/>
            <person name="Luo Z.H."/>
            <person name="Li M."/>
        </authorList>
    </citation>
    <scope>NUCLEOTIDE SEQUENCE [LARGE SCALE GENOMIC DNA]</scope>
    <source>
        <strain evidence="2">HyVt-19</strain>
    </source>
</reference>
<gene>
    <name evidence="2" type="ORF">ENG14_04760</name>
</gene>
<feature type="transmembrane region" description="Helical" evidence="1">
    <location>
        <begin position="9"/>
        <end position="29"/>
    </location>
</feature>
<keyword evidence="1" id="KW-0812">Transmembrane</keyword>
<sequence>MKLSYAKGLSFGVASGIVTTLGLMVGLYAGTQSKLAVLGGIVTIAIVDAMSDAFGIHLAEESSKHNKQTEVWEVALATFVTKFIFALTFALPVIFLDLKIAVMVSFAWGLFLLGILSIMVARWRDESILHAITEHWGITILVVFISYYTGTLISSTFGSMTM</sequence>
<feature type="transmembrane region" description="Helical" evidence="1">
    <location>
        <begin position="135"/>
        <end position="157"/>
    </location>
</feature>
<keyword evidence="1" id="KW-1133">Transmembrane helix</keyword>
<keyword evidence="1" id="KW-0472">Membrane</keyword>
<dbReference type="AlphaFoldDB" id="A0A7C0WSD6"/>
<dbReference type="EMBL" id="DQZW01000225">
    <property type="protein sequence ID" value="HDL90194.1"/>
    <property type="molecule type" value="Genomic_DNA"/>
</dbReference>
<dbReference type="Proteomes" id="UP000886355">
    <property type="component" value="Unassembled WGS sequence"/>
</dbReference>
<protein>
    <recommendedName>
        <fullName evidence="3">VIT family protein</fullName>
    </recommendedName>
</protein>
<proteinExistence type="predicted"/>
<feature type="transmembrane region" description="Helical" evidence="1">
    <location>
        <begin position="71"/>
        <end position="94"/>
    </location>
</feature>
<evidence type="ECO:0008006" key="3">
    <source>
        <dbReference type="Google" id="ProtNLM"/>
    </source>
</evidence>
<comment type="caution">
    <text evidence="2">The sequence shown here is derived from an EMBL/GenBank/DDBJ whole genome shotgun (WGS) entry which is preliminary data.</text>
</comment>
<evidence type="ECO:0000256" key="1">
    <source>
        <dbReference type="SAM" id="Phobius"/>
    </source>
</evidence>
<evidence type="ECO:0000313" key="2">
    <source>
        <dbReference type="EMBL" id="HDL90194.1"/>
    </source>
</evidence>
<organism evidence="2">
    <name type="scientific">Thermodesulforhabdus norvegica</name>
    <dbReference type="NCBI Taxonomy" id="39841"/>
    <lineage>
        <taxon>Bacteria</taxon>
        <taxon>Pseudomonadati</taxon>
        <taxon>Thermodesulfobacteriota</taxon>
        <taxon>Syntrophobacteria</taxon>
        <taxon>Syntrophobacterales</taxon>
        <taxon>Thermodesulforhabdaceae</taxon>
        <taxon>Thermodesulforhabdus</taxon>
    </lineage>
</organism>
<feature type="transmembrane region" description="Helical" evidence="1">
    <location>
        <begin position="100"/>
        <end position="123"/>
    </location>
</feature>
<feature type="transmembrane region" description="Helical" evidence="1">
    <location>
        <begin position="35"/>
        <end position="59"/>
    </location>
</feature>
<name>A0A7C0WSD6_9BACT</name>
<accession>A0A7C0WSD6</accession>